<dbReference type="Proteomes" id="UP000824998">
    <property type="component" value="Unassembled WGS sequence"/>
</dbReference>
<reference evidence="2" key="1">
    <citation type="journal article" date="2021" name="IMA Fungus">
        <title>Genomic characterization of three marine fungi, including Emericellopsis atlantica sp. nov. with signatures of a generalist lifestyle and marine biomass degradation.</title>
        <authorList>
            <person name="Hagestad O.C."/>
            <person name="Hou L."/>
            <person name="Andersen J.H."/>
            <person name="Hansen E.H."/>
            <person name="Altermark B."/>
            <person name="Li C."/>
            <person name="Kuhnert E."/>
            <person name="Cox R.J."/>
            <person name="Crous P.W."/>
            <person name="Spatafora J.W."/>
            <person name="Lail K."/>
            <person name="Amirebrahimi M."/>
            <person name="Lipzen A."/>
            <person name="Pangilinan J."/>
            <person name="Andreopoulos W."/>
            <person name="Hayes R.D."/>
            <person name="Ng V."/>
            <person name="Grigoriev I.V."/>
            <person name="Jackson S.A."/>
            <person name="Sutton T.D.S."/>
            <person name="Dobson A.D.W."/>
            <person name="Rama T."/>
        </authorList>
    </citation>
    <scope>NUCLEOTIDE SEQUENCE</scope>
    <source>
        <strain evidence="2">TRa018bII</strain>
    </source>
</reference>
<protein>
    <submittedName>
        <fullName evidence="2">Uncharacterized protein</fullName>
    </submittedName>
</protein>
<evidence type="ECO:0000256" key="1">
    <source>
        <dbReference type="SAM" id="MobiDB-lite"/>
    </source>
</evidence>
<feature type="compositionally biased region" description="Basic and acidic residues" evidence="1">
    <location>
        <begin position="11"/>
        <end position="20"/>
    </location>
</feature>
<sequence length="217" mass="24286">MSQLLQATSLQRRETHSTNAEHHHCLQIIRPYLAHPDAGSSHWRTFTIQRHPPIPGDDKIIRFAINPFEKAYITYDVDTRPISKSEPKLPKYRDIIADSYKHVCGDLDIKLIVTHGLANPSAILAVKRGFEAQGKSWRWAGEGEGERKEAYFVKGGKGWREFCDGNPFAVGTLRMLQERGGEGGEMEGKGVGRFVGLGTREEVGLPSLHVVAMIVDR</sequence>
<keyword evidence="3" id="KW-1185">Reference proteome</keyword>
<dbReference type="AlphaFoldDB" id="A0A9P7YPW2"/>
<evidence type="ECO:0000313" key="3">
    <source>
        <dbReference type="Proteomes" id="UP000824998"/>
    </source>
</evidence>
<accession>A0A9P7YPW2</accession>
<name>A0A9P7YPW2_9HELO</name>
<feature type="region of interest" description="Disordered" evidence="1">
    <location>
        <begin position="1"/>
        <end position="20"/>
    </location>
</feature>
<feature type="compositionally biased region" description="Polar residues" evidence="1">
    <location>
        <begin position="1"/>
        <end position="10"/>
    </location>
</feature>
<proteinExistence type="predicted"/>
<comment type="caution">
    <text evidence="2">The sequence shown here is derived from an EMBL/GenBank/DDBJ whole genome shotgun (WGS) entry which is preliminary data.</text>
</comment>
<evidence type="ECO:0000313" key="2">
    <source>
        <dbReference type="EMBL" id="KAG9237476.1"/>
    </source>
</evidence>
<gene>
    <name evidence="2" type="ORF">BJ875DRAFT_438444</name>
</gene>
<organism evidence="2 3">
    <name type="scientific">Amylocarpus encephaloides</name>
    <dbReference type="NCBI Taxonomy" id="45428"/>
    <lineage>
        <taxon>Eukaryota</taxon>
        <taxon>Fungi</taxon>
        <taxon>Dikarya</taxon>
        <taxon>Ascomycota</taxon>
        <taxon>Pezizomycotina</taxon>
        <taxon>Leotiomycetes</taxon>
        <taxon>Helotiales</taxon>
        <taxon>Helotiales incertae sedis</taxon>
        <taxon>Amylocarpus</taxon>
    </lineage>
</organism>
<dbReference type="EMBL" id="MU251386">
    <property type="protein sequence ID" value="KAG9237476.1"/>
    <property type="molecule type" value="Genomic_DNA"/>
</dbReference>